<evidence type="ECO:0008006" key="4">
    <source>
        <dbReference type="Google" id="ProtNLM"/>
    </source>
</evidence>
<keyword evidence="3" id="KW-1185">Reference proteome</keyword>
<comment type="caution">
    <text evidence="2">The sequence shown here is derived from an EMBL/GenBank/DDBJ whole genome shotgun (WGS) entry which is preliminary data.</text>
</comment>
<accession>A0A563DBP1</accession>
<evidence type="ECO:0000313" key="3">
    <source>
        <dbReference type="Proteomes" id="UP000319499"/>
    </source>
</evidence>
<dbReference type="AlphaFoldDB" id="A0A563DBP1"/>
<evidence type="ECO:0000256" key="1">
    <source>
        <dbReference type="SAM" id="SignalP"/>
    </source>
</evidence>
<dbReference type="InterPro" id="IPR008983">
    <property type="entry name" value="Tumour_necrosis_fac-like_dom"/>
</dbReference>
<keyword evidence="1" id="KW-0732">Signal</keyword>
<feature type="chain" id="PRO_5021887734" description="C1q domain-containing protein" evidence="1">
    <location>
        <begin position="21"/>
        <end position="232"/>
    </location>
</feature>
<protein>
    <recommendedName>
        <fullName evidence="4">C1q domain-containing protein</fullName>
    </recommendedName>
</protein>
<reference evidence="2 3" key="1">
    <citation type="submission" date="2019-02" db="EMBL/GenBank/DDBJ databases">
        <title>Apibacter muscae sp. nov.: a novel member of the house fly microbiota.</title>
        <authorList>
            <person name="Park R."/>
        </authorList>
    </citation>
    <scope>NUCLEOTIDE SEQUENCE [LARGE SCALE GENOMIC DNA]</scope>
    <source>
        <strain evidence="2 3">AL1</strain>
    </source>
</reference>
<organism evidence="2 3">
    <name type="scientific">Apibacter muscae</name>
    <dbReference type="NCBI Taxonomy" id="2509004"/>
    <lineage>
        <taxon>Bacteria</taxon>
        <taxon>Pseudomonadati</taxon>
        <taxon>Bacteroidota</taxon>
        <taxon>Flavobacteriia</taxon>
        <taxon>Flavobacteriales</taxon>
        <taxon>Weeksellaceae</taxon>
        <taxon>Apibacter</taxon>
    </lineage>
</organism>
<dbReference type="SUPFAM" id="SSF49842">
    <property type="entry name" value="TNF-like"/>
    <property type="match status" value="1"/>
</dbReference>
<name>A0A563DBP1_9FLAO</name>
<feature type="signal peptide" evidence="1">
    <location>
        <begin position="1"/>
        <end position="20"/>
    </location>
</feature>
<sequence>MNNKRLILYCFYLISLNSFSQVGINIDQPTATLDVNGNLKIRGVIDQNSPIAKNSNKQFSISNKVLVVNDDGIIHYDTNIIKNSYVKGGNSSNSTSLISLDGISGWNKIAFENISFDYNNKYDLNRYEFIAKNSGIYAVYIQYTTSSLISASNVGVGILKRKASENIYTLEAEESFSNVSVLGISVSPPTRKFFSIVDLNEGDAITFVASGLSLSIQLLGGADTYFTIFQIK</sequence>
<proteinExistence type="predicted"/>
<dbReference type="Gene3D" id="2.60.120.40">
    <property type="match status" value="1"/>
</dbReference>
<dbReference type="OrthoDB" id="1345111at2"/>
<dbReference type="Proteomes" id="UP000319499">
    <property type="component" value="Unassembled WGS sequence"/>
</dbReference>
<dbReference type="EMBL" id="SELH01000023">
    <property type="protein sequence ID" value="TWP27331.1"/>
    <property type="molecule type" value="Genomic_DNA"/>
</dbReference>
<gene>
    <name evidence="2" type="ORF">ETU09_07760</name>
</gene>
<dbReference type="RefSeq" id="WP_146292938.1">
    <property type="nucleotide sequence ID" value="NZ_SELH01000023.1"/>
</dbReference>
<evidence type="ECO:0000313" key="2">
    <source>
        <dbReference type="EMBL" id="TWP27331.1"/>
    </source>
</evidence>